<reference evidence="9" key="1">
    <citation type="submission" date="2011-12" db="EMBL/GenBank/DDBJ databases">
        <title>The complete genome of chromosome of Sulfobacillus acidophilus DSM 10332.</title>
        <authorList>
            <person name="Lucas S."/>
            <person name="Han J."/>
            <person name="Lapidus A."/>
            <person name="Bruce D."/>
            <person name="Goodwin L."/>
            <person name="Pitluck S."/>
            <person name="Peters L."/>
            <person name="Kyrpides N."/>
            <person name="Mavromatis K."/>
            <person name="Ivanova N."/>
            <person name="Mikhailova N."/>
            <person name="Chertkov O."/>
            <person name="Saunders E."/>
            <person name="Detter J.C."/>
            <person name="Tapia R."/>
            <person name="Han C."/>
            <person name="Land M."/>
            <person name="Hauser L."/>
            <person name="Markowitz V."/>
            <person name="Cheng J.-F."/>
            <person name="Hugenholtz P."/>
            <person name="Woyke T."/>
            <person name="Wu D."/>
            <person name="Pukall R."/>
            <person name="Gehrich-Schroeter G."/>
            <person name="Schneider S."/>
            <person name="Klenk H.-P."/>
            <person name="Eisen J.A."/>
        </authorList>
    </citation>
    <scope>NUCLEOTIDE SEQUENCE [LARGE SCALE GENOMIC DNA]</scope>
    <source>
        <strain evidence="9">ATCC 700253 / DSM 10332 / NAL</strain>
    </source>
</reference>
<dbReference type="GO" id="GO:0009252">
    <property type="term" value="P:peptidoglycan biosynthetic process"/>
    <property type="evidence" value="ECO:0007669"/>
    <property type="project" value="UniProtKB-UniRule"/>
</dbReference>
<dbReference type="PROSITE" id="PS01011">
    <property type="entry name" value="FOLYLPOLYGLU_SYNT_1"/>
    <property type="match status" value="1"/>
</dbReference>
<comment type="function">
    <text evidence="5">The lipid II isoglutaminyl synthase complex catalyzes the formation of alpha-D-isoglutamine in the cell wall lipid II stem peptide. The MurT subunit catalyzes the ATP-dependent amidation of D-glutamate residue of lipid II, converting it to an isoglutamine residue.</text>
</comment>
<feature type="binding site" evidence="5">
    <location>
        <position position="231"/>
    </location>
    <ligand>
        <name>Zn(2+)</name>
        <dbReference type="ChEBI" id="CHEBI:29105"/>
    </ligand>
</feature>
<proteinExistence type="inferred from homology"/>
<keyword evidence="5" id="KW-0479">Metal-binding</keyword>
<evidence type="ECO:0000259" key="6">
    <source>
        <dbReference type="Pfam" id="PF08245"/>
    </source>
</evidence>
<comment type="pathway">
    <text evidence="1 5">Cell wall biogenesis; peptidoglycan biosynthesis.</text>
</comment>
<dbReference type="STRING" id="679936.Sulac_1530"/>
<accession>G8TXS1</accession>
<evidence type="ECO:0000256" key="4">
    <source>
        <dbReference type="ARBA" id="ARBA00022840"/>
    </source>
</evidence>
<keyword evidence="2 5" id="KW-0436">Ligase</keyword>
<feature type="active site" evidence="5">
    <location>
        <position position="357"/>
    </location>
</feature>
<dbReference type="PANTHER" id="PTHR23135:SF7">
    <property type="entry name" value="LIPID II ISOGLUTAMINYL SYNTHASE (GLUTAMINE-HYDROLYZING) SUBUNIT MURT"/>
    <property type="match status" value="1"/>
</dbReference>
<dbReference type="HOGENOM" id="CLU_041534_0_0_9"/>
<organism evidence="8 9">
    <name type="scientific">Sulfobacillus acidophilus (strain ATCC 700253 / DSM 10332 / NAL)</name>
    <dbReference type="NCBI Taxonomy" id="679936"/>
    <lineage>
        <taxon>Bacteria</taxon>
        <taxon>Bacillati</taxon>
        <taxon>Bacillota</taxon>
        <taxon>Clostridia</taxon>
        <taxon>Eubacteriales</taxon>
        <taxon>Clostridiales Family XVII. Incertae Sedis</taxon>
        <taxon>Sulfobacillus</taxon>
    </lineage>
</organism>
<dbReference type="GO" id="GO:0008360">
    <property type="term" value="P:regulation of cell shape"/>
    <property type="evidence" value="ECO:0007669"/>
    <property type="project" value="UniProtKB-KW"/>
</dbReference>
<protein>
    <recommendedName>
        <fullName evidence="5">Lipid II isoglutaminyl synthase (glutamine-hydrolyzing) subunit MurT</fullName>
        <ecNumber evidence="5">6.3.5.13</ecNumber>
    </recommendedName>
</protein>
<feature type="binding site" evidence="5">
    <location>
        <position position="206"/>
    </location>
    <ligand>
        <name>Zn(2+)</name>
        <dbReference type="ChEBI" id="CHEBI:29105"/>
    </ligand>
</feature>
<dbReference type="GO" id="GO:0008270">
    <property type="term" value="F:zinc ion binding"/>
    <property type="evidence" value="ECO:0007669"/>
    <property type="project" value="UniProtKB-UniRule"/>
</dbReference>
<dbReference type="InterPro" id="IPR018109">
    <property type="entry name" value="Folylpolyglutamate_synth_CS"/>
</dbReference>
<evidence type="ECO:0000259" key="7">
    <source>
        <dbReference type="Pfam" id="PF08353"/>
    </source>
</evidence>
<dbReference type="GO" id="GO:0005524">
    <property type="term" value="F:ATP binding"/>
    <property type="evidence" value="ECO:0007669"/>
    <property type="project" value="UniProtKB-UniRule"/>
</dbReference>
<keyword evidence="5" id="KW-0573">Peptidoglycan synthesis</keyword>
<evidence type="ECO:0000256" key="1">
    <source>
        <dbReference type="ARBA" id="ARBA00004752"/>
    </source>
</evidence>
<keyword evidence="3 5" id="KW-0547">Nucleotide-binding</keyword>
<dbReference type="InterPro" id="IPR043703">
    <property type="entry name" value="Lipid_II_synth_MurT"/>
</dbReference>
<feature type="domain" description="Mur ligase central" evidence="6">
    <location>
        <begin position="54"/>
        <end position="187"/>
    </location>
</feature>
<comment type="catalytic activity">
    <reaction evidence="5">
        <text>beta-D-GlcNAc-(1-&gt;4)-Mur2Ac(oyl-L-Ala-gamma-D-O-P-Glu-L-Lys-D-Ala-D-Ala)-di-trans,octa-cis-undecaprenyl diphosphate + NH4(+) = beta-D-GlcNAc-(1-&gt;4)-Mur2Ac(oyl-L-Ala-D-isoglutaminyl-L-Lys-D-Ala-D-Ala)-di-trans,octa-cis-undecaprenyl diphosphate + phosphate + H(+)</text>
        <dbReference type="Rhea" id="RHEA:57932"/>
        <dbReference type="ChEBI" id="CHEBI:15378"/>
        <dbReference type="ChEBI" id="CHEBI:28938"/>
        <dbReference type="ChEBI" id="CHEBI:43474"/>
        <dbReference type="ChEBI" id="CHEBI:62233"/>
        <dbReference type="ChEBI" id="CHEBI:143132"/>
    </reaction>
</comment>
<comment type="catalytic activity">
    <reaction evidence="5">
        <text>beta-D-GlcNAc-(1-&gt;4)-Mur2Ac(oyl-L-Ala-gamma-D-Glu-L-Lys-D-Ala-D-Ala)-di-trans,octa-cis-undecaprenyl diphosphate + ATP = beta-D-GlcNAc-(1-&gt;4)-Mur2Ac(oyl-L-Ala-gamma-D-O-P-Glu-L-Lys-D-Ala-D-Ala)-di-trans,octa-cis-undecaprenyl diphosphate + ADP</text>
        <dbReference type="Rhea" id="RHEA:59488"/>
        <dbReference type="ChEBI" id="CHEBI:30616"/>
        <dbReference type="ChEBI" id="CHEBI:60033"/>
        <dbReference type="ChEBI" id="CHEBI:143132"/>
        <dbReference type="ChEBI" id="CHEBI:456216"/>
    </reaction>
</comment>
<feature type="binding site" evidence="5">
    <location>
        <position position="209"/>
    </location>
    <ligand>
        <name>Zn(2+)</name>
        <dbReference type="ChEBI" id="CHEBI:29105"/>
    </ligand>
</feature>
<dbReference type="Pfam" id="PF08245">
    <property type="entry name" value="Mur_ligase_M"/>
    <property type="match status" value="1"/>
</dbReference>
<keyword evidence="5" id="KW-0961">Cell wall biogenesis/degradation</keyword>
<comment type="similarity">
    <text evidence="5">Belongs to the MurCDEF family. MurT subfamily.</text>
</comment>
<evidence type="ECO:0000313" key="9">
    <source>
        <dbReference type="Proteomes" id="UP000005439"/>
    </source>
</evidence>
<dbReference type="HAMAP" id="MF_02214">
    <property type="entry name" value="Lipid_II_synth_MurT"/>
    <property type="match status" value="1"/>
</dbReference>
<dbReference type="AlphaFoldDB" id="G8TXS1"/>
<dbReference type="UniPathway" id="UPA00219"/>
<keyword evidence="4 5" id="KW-0067">ATP-binding</keyword>
<keyword evidence="5" id="KW-0133">Cell shape</keyword>
<dbReference type="PATRIC" id="fig|679936.5.peg.1595"/>
<dbReference type="GO" id="GO:0071555">
    <property type="term" value="P:cell wall organization"/>
    <property type="evidence" value="ECO:0007669"/>
    <property type="project" value="UniProtKB-KW"/>
</dbReference>
<dbReference type="GO" id="GO:0004326">
    <property type="term" value="F:tetrahydrofolylpolyglutamate synthase activity"/>
    <property type="evidence" value="ECO:0007669"/>
    <property type="project" value="InterPro"/>
</dbReference>
<dbReference type="InterPro" id="IPR013221">
    <property type="entry name" value="Mur_ligase_cen"/>
</dbReference>
<dbReference type="Pfam" id="PF08353">
    <property type="entry name" value="MurT_C"/>
    <property type="match status" value="1"/>
</dbReference>
<dbReference type="EMBL" id="CP003179">
    <property type="protein sequence ID" value="AEW05027.1"/>
    <property type="molecule type" value="Genomic_DNA"/>
</dbReference>
<evidence type="ECO:0000256" key="5">
    <source>
        <dbReference type="HAMAP-Rule" id="MF_02214"/>
    </source>
</evidence>
<evidence type="ECO:0000256" key="3">
    <source>
        <dbReference type="ARBA" id="ARBA00022741"/>
    </source>
</evidence>
<dbReference type="GO" id="GO:0140282">
    <property type="term" value="F:carbon-nitrogen ligase activity on lipid II"/>
    <property type="evidence" value="ECO:0007669"/>
    <property type="project" value="UniProtKB-UniRule"/>
</dbReference>
<name>G8TXS1_SULAD</name>
<keyword evidence="9" id="KW-1185">Reference proteome</keyword>
<dbReference type="EC" id="6.3.5.13" evidence="5"/>
<gene>
    <name evidence="5" type="primary">murT</name>
    <name evidence="8" type="ordered locus">Sulac_1530</name>
</gene>
<keyword evidence="5" id="KW-0862">Zinc</keyword>
<evidence type="ECO:0000313" key="8">
    <source>
        <dbReference type="EMBL" id="AEW05027.1"/>
    </source>
</evidence>
<reference evidence="8 9" key="2">
    <citation type="journal article" date="2012" name="Stand. Genomic Sci.">
        <title>Complete genome sequence of the moderately thermophilic mineral-sulfide-oxidizing firmicute Sulfobacillus acidophilus type strain (NAL(T)).</title>
        <authorList>
            <person name="Anderson I."/>
            <person name="Chertkov O."/>
            <person name="Chen A."/>
            <person name="Saunders E."/>
            <person name="Lapidus A."/>
            <person name="Nolan M."/>
            <person name="Lucas S."/>
            <person name="Hammon N."/>
            <person name="Deshpande S."/>
            <person name="Cheng J.F."/>
            <person name="Han C."/>
            <person name="Tapia R."/>
            <person name="Goodwin L.A."/>
            <person name="Pitluck S."/>
            <person name="Liolios K."/>
            <person name="Pagani I."/>
            <person name="Ivanova N."/>
            <person name="Mikhailova N."/>
            <person name="Pati A."/>
            <person name="Palaniappan K."/>
            <person name="Land M."/>
            <person name="Pan C."/>
            <person name="Rohde M."/>
            <person name="Pukall R."/>
            <person name="Goker M."/>
            <person name="Detter J.C."/>
            <person name="Woyke T."/>
            <person name="Bristow J."/>
            <person name="Eisen J.A."/>
            <person name="Markowitz V."/>
            <person name="Hugenholtz P."/>
            <person name="Kyrpides N.C."/>
            <person name="Klenk H.P."/>
            <person name="Mavromatis K."/>
        </authorList>
    </citation>
    <scope>NUCLEOTIDE SEQUENCE [LARGE SCALE GENOMIC DNA]</scope>
    <source>
        <strain evidence="9">ATCC 700253 / DSM 10332 / NAL</strain>
    </source>
</reference>
<comment type="catalytic activity">
    <reaction evidence="5">
        <text>beta-D-GlcNAc-(1-&gt;4)-Mur2Ac(oyl-L-Ala-gamma-D-Glu-L-Lys-D-Ala-D-Ala)-di-trans,octa-cis-undecaprenyl diphosphate + L-glutamine + ATP + H2O = beta-D-GlcNAc-(1-&gt;4)-Mur2Ac(oyl-L-Ala-D-isoglutaminyl-L-Lys-D-Ala-D-Ala)-di-trans,octa-cis-undecaprenyl diphosphate + L-glutamate + ADP + phosphate + H(+)</text>
        <dbReference type="Rhea" id="RHEA:57928"/>
        <dbReference type="ChEBI" id="CHEBI:15377"/>
        <dbReference type="ChEBI" id="CHEBI:15378"/>
        <dbReference type="ChEBI" id="CHEBI:29985"/>
        <dbReference type="ChEBI" id="CHEBI:30616"/>
        <dbReference type="ChEBI" id="CHEBI:43474"/>
        <dbReference type="ChEBI" id="CHEBI:58359"/>
        <dbReference type="ChEBI" id="CHEBI:60033"/>
        <dbReference type="ChEBI" id="CHEBI:62233"/>
        <dbReference type="ChEBI" id="CHEBI:456216"/>
        <dbReference type="EC" id="6.3.5.13"/>
    </reaction>
</comment>
<feature type="domain" description="Lipid II isoglutaminyl synthase (glutamine-hydrolyzing) subunit MurT C-terminal" evidence="7">
    <location>
        <begin position="321"/>
        <end position="432"/>
    </location>
</feature>
<dbReference type="KEGG" id="sap:Sulac_1530"/>
<comment type="subunit">
    <text evidence="5">Forms a heterodimer with GatD.</text>
</comment>
<dbReference type="Gene3D" id="3.40.1190.10">
    <property type="entry name" value="Mur-like, catalytic domain"/>
    <property type="match status" value="1"/>
</dbReference>
<evidence type="ECO:0000256" key="2">
    <source>
        <dbReference type="ARBA" id="ARBA00022598"/>
    </source>
</evidence>
<dbReference type="SUPFAM" id="SSF53623">
    <property type="entry name" value="MurD-like peptide ligases, catalytic domain"/>
    <property type="match status" value="1"/>
</dbReference>
<dbReference type="Proteomes" id="UP000005439">
    <property type="component" value="Chromosome"/>
</dbReference>
<feature type="binding site" evidence="5">
    <location>
        <position position="228"/>
    </location>
    <ligand>
        <name>Zn(2+)</name>
        <dbReference type="ChEBI" id="CHEBI:29105"/>
    </ligand>
</feature>
<dbReference type="InterPro" id="IPR036565">
    <property type="entry name" value="Mur-like_cat_sf"/>
</dbReference>
<dbReference type="InterPro" id="IPR013564">
    <property type="entry name" value="MurT_C"/>
</dbReference>
<dbReference type="PANTHER" id="PTHR23135">
    <property type="entry name" value="MUR LIGASE FAMILY MEMBER"/>
    <property type="match status" value="1"/>
</dbReference>
<sequence length="451" mass="50592">MRQWIAIWVGRLVGWLSRWTGRGGSSYPGVIARRIDPAILTRQARRLRRGALLITGTNGKTTTAAMLRHLMQQGGFQVVANQAGANLIAGITATFVQFRGLADWALLETDEATMPRASQEIEPAAILVTNFFRDQLDRYGELSTTVQYVRRGIENMGPRGQLVLNADDPQVAFLGHARSDVVYYGFTGVPETSPDQGYEAVDARFCPACGHPLTYRVRYYAHLGDYFCEACGWQRPEATVGVEFWDRTSRIARVRVGDVRQEIPWRLPGLYNLYNEAAALAAGWALGMEAQAMAEHLASFSAAFGRMEWLQIGHRDIWLALVKNPVGFDQVLRTVAEESQPMDVLIVINDRYADGRDVSWLWDVDFERWVPQMPVRQWWVSGIRAWDMAVRLKYAGVTPRAVRVVESPAAAMAAAVSEGEGPLFVLPTYTAMLEVRQYLTAQGHVRHFREG</sequence>